<dbReference type="GO" id="GO:0016020">
    <property type="term" value="C:membrane"/>
    <property type="evidence" value="ECO:0007669"/>
    <property type="project" value="GOC"/>
</dbReference>
<dbReference type="GO" id="GO:0103118">
    <property type="term" value="F:UDP-3-O-[(3R)-3-hydroxyacyl]-glucosamine N-acyltransferase activity"/>
    <property type="evidence" value="ECO:0007669"/>
    <property type="project" value="UniProtKB-EC"/>
</dbReference>
<dbReference type="InterPro" id="IPR001451">
    <property type="entry name" value="Hexapep"/>
</dbReference>
<keyword evidence="3 7" id="KW-0808">Transferase</keyword>
<dbReference type="PANTHER" id="PTHR43378">
    <property type="entry name" value="UDP-3-O-ACYLGLUCOSAMINE N-ACYLTRANSFERASE"/>
    <property type="match status" value="1"/>
</dbReference>
<dbReference type="InterPro" id="IPR018357">
    <property type="entry name" value="Hexapep_transf_CS"/>
</dbReference>
<evidence type="ECO:0000256" key="2">
    <source>
        <dbReference type="ARBA" id="ARBA00022556"/>
    </source>
</evidence>
<evidence type="ECO:0000256" key="6">
    <source>
        <dbReference type="ARBA" id="ARBA00023315"/>
    </source>
</evidence>
<dbReference type="EC" id="2.3.1.191" evidence="7"/>
<dbReference type="InterPro" id="IPR007691">
    <property type="entry name" value="LpxD"/>
</dbReference>
<evidence type="ECO:0000256" key="1">
    <source>
        <dbReference type="ARBA" id="ARBA00022516"/>
    </source>
</evidence>
<gene>
    <name evidence="7" type="ORF">OQ273_05985</name>
</gene>
<dbReference type="GO" id="GO:0016410">
    <property type="term" value="F:N-acyltransferase activity"/>
    <property type="evidence" value="ECO:0007669"/>
    <property type="project" value="InterPro"/>
</dbReference>
<dbReference type="RefSeq" id="WP_267989558.1">
    <property type="nucleotide sequence ID" value="NZ_JAPJZI010000001.1"/>
</dbReference>
<dbReference type="AlphaFoldDB" id="A0A9X3UGQ7"/>
<dbReference type="EMBL" id="JAPJZI010000001">
    <property type="protein sequence ID" value="MDA5398119.1"/>
    <property type="molecule type" value="Genomic_DNA"/>
</dbReference>
<dbReference type="Gene3D" id="3.40.1390.10">
    <property type="entry name" value="MurE/MurF, N-terminal domain"/>
    <property type="match status" value="1"/>
</dbReference>
<evidence type="ECO:0000256" key="5">
    <source>
        <dbReference type="ARBA" id="ARBA00023098"/>
    </source>
</evidence>
<dbReference type="CDD" id="cd03352">
    <property type="entry name" value="LbH_LpxD"/>
    <property type="match status" value="1"/>
</dbReference>
<evidence type="ECO:0000313" key="7">
    <source>
        <dbReference type="EMBL" id="MDA5398119.1"/>
    </source>
</evidence>
<dbReference type="PROSITE" id="PS00101">
    <property type="entry name" value="HEXAPEP_TRANSFERASES"/>
    <property type="match status" value="2"/>
</dbReference>
<dbReference type="PANTHER" id="PTHR43378:SF2">
    <property type="entry name" value="UDP-3-O-ACYLGLUCOSAMINE N-ACYLTRANSFERASE 1, MITOCHONDRIAL-RELATED"/>
    <property type="match status" value="1"/>
</dbReference>
<keyword evidence="1" id="KW-0444">Lipid biosynthesis</keyword>
<evidence type="ECO:0000313" key="8">
    <source>
        <dbReference type="Proteomes" id="UP001151234"/>
    </source>
</evidence>
<dbReference type="InterPro" id="IPR011004">
    <property type="entry name" value="Trimer_LpxA-like_sf"/>
</dbReference>
<dbReference type="Gene3D" id="2.160.10.10">
    <property type="entry name" value="Hexapeptide repeat proteins"/>
    <property type="match status" value="1"/>
</dbReference>
<comment type="caution">
    <text evidence="7">The sequence shown here is derived from an EMBL/GenBank/DDBJ whole genome shotgun (WGS) entry which is preliminary data.</text>
</comment>
<keyword evidence="2" id="KW-0441">Lipid A biosynthesis</keyword>
<evidence type="ECO:0000256" key="4">
    <source>
        <dbReference type="ARBA" id="ARBA00022737"/>
    </source>
</evidence>
<keyword evidence="8" id="KW-1185">Reference proteome</keyword>
<dbReference type="GO" id="GO:0009245">
    <property type="term" value="P:lipid A biosynthetic process"/>
    <property type="evidence" value="ECO:0007669"/>
    <property type="project" value="UniProtKB-KW"/>
</dbReference>
<dbReference type="SUPFAM" id="SSF51161">
    <property type="entry name" value="Trimeric LpxA-like enzymes"/>
    <property type="match status" value="1"/>
</dbReference>
<name>A0A9X3UGQ7_9HYPH</name>
<dbReference type="Pfam" id="PF00132">
    <property type="entry name" value="Hexapep"/>
    <property type="match status" value="2"/>
</dbReference>
<evidence type="ECO:0000256" key="3">
    <source>
        <dbReference type="ARBA" id="ARBA00022679"/>
    </source>
</evidence>
<dbReference type="Pfam" id="PF14602">
    <property type="entry name" value="Hexapep_2"/>
    <property type="match status" value="2"/>
</dbReference>
<sequence length="352" mass="35821">MKAQEIANALGGEVTGDPELEIERAVQPDLADGKGDMAVAISPDFFQGLATTRAAAAILPAGVTGIEIAPHTVIRVPADRKTLPTLSALFRNRPNTATGVHSTAVIGQNVTLGDNVSIGPLCYVADNAIIGDGTTLVSHVTVGENSELGGDSIVYSGARIGIGVKIGSRAVIHPNAAIGADGFSFHPVDPGNVEAVKATGKVSDKADRNSSLLKNESLGGVIIGNDVEIGASTCIDSGTLKPTSIGDGTKIDDLVMIGHNVRIGEHCVLCAQAGIAGSTVIGDRVTLGGRAGIGDNLKIGDDAIIGAAAGVGTSVPAGGVYYGMPAVPRERAHRDVINIRKLDRVIKKVEGK</sequence>
<keyword evidence="4" id="KW-0677">Repeat</keyword>
<dbReference type="NCBIfam" id="NF002060">
    <property type="entry name" value="PRK00892.1"/>
    <property type="match status" value="1"/>
</dbReference>
<protein>
    <submittedName>
        <fullName evidence="7">UDP-3-O-(3-hydroxymyristoyl)glucosamine N-acyltransferase</fullName>
        <ecNumber evidence="7">2.3.1.191</ecNumber>
    </submittedName>
</protein>
<dbReference type="Proteomes" id="UP001151234">
    <property type="component" value="Unassembled WGS sequence"/>
</dbReference>
<accession>A0A9X3UGQ7</accession>
<keyword evidence="5" id="KW-0443">Lipid metabolism</keyword>
<reference evidence="7" key="1">
    <citation type="submission" date="2022-11" db="EMBL/GenBank/DDBJ databases">
        <title>Draft genome sequence of Hoeflea poritis E7-10 and Hoeflea prorocentri PM5-8, separated from scleractinian coral Porites lutea and marine dinoflagellate.</title>
        <authorList>
            <person name="Zhang G."/>
            <person name="Wei Q."/>
            <person name="Cai L."/>
        </authorList>
    </citation>
    <scope>NUCLEOTIDE SEQUENCE</scope>
    <source>
        <strain evidence="7">PM5-8</strain>
    </source>
</reference>
<keyword evidence="6 7" id="KW-0012">Acyltransferase</keyword>
<proteinExistence type="predicted"/>
<organism evidence="7 8">
    <name type="scientific">Hoeflea prorocentri</name>
    <dbReference type="NCBI Taxonomy" id="1922333"/>
    <lineage>
        <taxon>Bacteria</taxon>
        <taxon>Pseudomonadati</taxon>
        <taxon>Pseudomonadota</taxon>
        <taxon>Alphaproteobacteria</taxon>
        <taxon>Hyphomicrobiales</taxon>
        <taxon>Rhizobiaceae</taxon>
        <taxon>Hoeflea</taxon>
    </lineage>
</organism>